<comment type="cofactor">
    <cofactor evidence="9">
        <name>Mg(2+)</name>
        <dbReference type="ChEBI" id="CHEBI:18420"/>
    </cofactor>
</comment>
<reference evidence="11 12" key="1">
    <citation type="submission" date="2019-02" db="EMBL/GenBank/DDBJ databases">
        <title>Prokaryotic population dynamics and viral predation in marine succession experiment using metagenomics: the confinement effect.</title>
        <authorList>
            <person name="Haro-Moreno J.M."/>
            <person name="Rodriguez-Valera F."/>
            <person name="Lopez-Perez M."/>
        </authorList>
    </citation>
    <scope>NUCLEOTIDE SEQUENCE [LARGE SCALE GENOMIC DNA]</scope>
    <source>
        <strain evidence="11">MED-G159</strain>
    </source>
</reference>
<comment type="catalytic activity">
    <reaction evidence="9">
        <text>6-carboxy-5,6,7,8-tetrahydropterin + H(+) = 7-carboxy-7-carbaguanine + NH4(+)</text>
        <dbReference type="Rhea" id="RHEA:27974"/>
        <dbReference type="ChEBI" id="CHEBI:15378"/>
        <dbReference type="ChEBI" id="CHEBI:28938"/>
        <dbReference type="ChEBI" id="CHEBI:61032"/>
        <dbReference type="ChEBI" id="CHEBI:61036"/>
        <dbReference type="EC" id="4.3.99.3"/>
    </reaction>
</comment>
<comment type="caution">
    <text evidence="9">Lacks conserved residue(s) required for the propagation of feature annotation.</text>
</comment>
<dbReference type="InterPro" id="IPR013785">
    <property type="entry name" value="Aldolase_TIM"/>
</dbReference>
<dbReference type="EMBL" id="SHBE01000003">
    <property type="protein sequence ID" value="RZO26571.1"/>
    <property type="molecule type" value="Genomic_DNA"/>
</dbReference>
<evidence type="ECO:0000256" key="6">
    <source>
        <dbReference type="ARBA" id="ARBA00023004"/>
    </source>
</evidence>
<evidence type="ECO:0000313" key="11">
    <source>
        <dbReference type="EMBL" id="RZO26571.1"/>
    </source>
</evidence>
<dbReference type="InterPro" id="IPR024924">
    <property type="entry name" value="7-CO-7-deazaguanine_synth-like"/>
</dbReference>
<feature type="binding site" evidence="9">
    <location>
        <position position="89"/>
    </location>
    <ligand>
        <name>substrate</name>
    </ligand>
</feature>
<dbReference type="PANTHER" id="PTHR42836:SF1">
    <property type="entry name" value="7-CARBOXY-7-DEAZAGUANINE SYNTHASE"/>
    <property type="match status" value="1"/>
</dbReference>
<dbReference type="GO" id="GO:0008616">
    <property type="term" value="P:tRNA queuosine(34) biosynthetic process"/>
    <property type="evidence" value="ECO:0007669"/>
    <property type="project" value="UniProtKB-UniRule"/>
</dbReference>
<feature type="binding site" evidence="9">
    <location>
        <begin position="172"/>
        <end position="175"/>
    </location>
    <ligand>
        <name>S-adenosyl-L-methionine</name>
        <dbReference type="ChEBI" id="CHEBI:59789"/>
    </ligand>
</feature>
<feature type="binding site" evidence="9">
    <location>
        <position position="46"/>
    </location>
    <ligand>
        <name>[4Fe-4S] cluster</name>
        <dbReference type="ChEBI" id="CHEBI:49883"/>
        <note>4Fe-4S-S-AdoMet</note>
    </ligand>
</feature>
<evidence type="ECO:0000256" key="3">
    <source>
        <dbReference type="ARBA" id="ARBA00022723"/>
    </source>
</evidence>
<keyword evidence="3 9" id="KW-0479">Metal-binding</keyword>
<evidence type="ECO:0000313" key="12">
    <source>
        <dbReference type="Proteomes" id="UP000315825"/>
    </source>
</evidence>
<accession>A0A520MZC8</accession>
<dbReference type="SFLD" id="SFLDS00029">
    <property type="entry name" value="Radical_SAM"/>
    <property type="match status" value="1"/>
</dbReference>
<dbReference type="PROSITE" id="PS51918">
    <property type="entry name" value="RADICAL_SAM"/>
    <property type="match status" value="1"/>
</dbReference>
<evidence type="ECO:0000256" key="7">
    <source>
        <dbReference type="ARBA" id="ARBA00023014"/>
    </source>
</evidence>
<evidence type="ECO:0000259" key="10">
    <source>
        <dbReference type="PROSITE" id="PS51918"/>
    </source>
</evidence>
<evidence type="ECO:0000256" key="5">
    <source>
        <dbReference type="ARBA" id="ARBA00022842"/>
    </source>
</evidence>
<proteinExistence type="inferred from homology"/>
<evidence type="ECO:0000256" key="2">
    <source>
        <dbReference type="ARBA" id="ARBA00022691"/>
    </source>
</evidence>
<feature type="binding site" evidence="9">
    <location>
        <position position="51"/>
    </location>
    <ligand>
        <name>Mg(2+)</name>
        <dbReference type="ChEBI" id="CHEBI:18420"/>
    </ligand>
</feature>
<keyword evidence="2 9" id="KW-0949">S-adenosyl-L-methionine</keyword>
<dbReference type="UniPathway" id="UPA00391"/>
<sequence length="209" mass="24042">MNYRIKEIFYTQQGEGKNTGMNSVFIRFTGCNLWSGKEKNRGNAICNFCDTDFYGTDGINGGIYTKEELLSKVRSIWLNEDENINVVLTGGEPLLQVDQQLINFFKENNLYIAIETNGTIIPPSGIDWICMSPKPKTKINVSSGDEIKFIYPQQNFNPKMFEAMNFSHFYVQPMDSEKLHENVNETIKFCMQNPKWKISLQSHKILGIQ</sequence>
<dbReference type="GO" id="GO:0016840">
    <property type="term" value="F:carbon-nitrogen lyase activity"/>
    <property type="evidence" value="ECO:0007669"/>
    <property type="project" value="UniProtKB-UniRule"/>
</dbReference>
<comment type="subunit">
    <text evidence="9">Homodimer.</text>
</comment>
<dbReference type="InterPro" id="IPR030977">
    <property type="entry name" value="QueE_Cx14CxxC"/>
</dbReference>
<feature type="binding site" evidence="9">
    <location>
        <position position="91"/>
    </location>
    <ligand>
        <name>S-adenosyl-L-methionine</name>
        <dbReference type="ChEBI" id="CHEBI:59789"/>
    </ligand>
</feature>
<comment type="function">
    <text evidence="9">Catalyzes the complex heterocyclic radical-mediated conversion of 6-carboxy-5,6,7,8-tetrahydropterin (CPH4) to 7-carboxy-7-deazaguanine (CDG), a step common to the biosynthetic pathways of all 7-deazapurine-containing compounds.</text>
</comment>
<protein>
    <recommendedName>
        <fullName evidence="9">7-carboxy-7-deazaguanine synthase</fullName>
        <shortName evidence="9">CDG synthase</shortName>
        <ecNumber evidence="9">4.3.99.3</ecNumber>
    </recommendedName>
    <alternativeName>
        <fullName evidence="9">Queuosine biosynthesis protein QueE</fullName>
    </alternativeName>
</protein>
<evidence type="ECO:0000256" key="4">
    <source>
        <dbReference type="ARBA" id="ARBA00022785"/>
    </source>
</evidence>
<comment type="pathway">
    <text evidence="9">Purine metabolism; 7-cyano-7-deazaguanine biosynthesis.</text>
</comment>
<feature type="domain" description="Radical SAM core" evidence="10">
    <location>
        <begin position="18"/>
        <end position="209"/>
    </location>
</feature>
<dbReference type="GO" id="GO:0000287">
    <property type="term" value="F:magnesium ion binding"/>
    <property type="evidence" value="ECO:0007669"/>
    <property type="project" value="UniProtKB-UniRule"/>
</dbReference>
<evidence type="ECO:0000256" key="9">
    <source>
        <dbReference type="HAMAP-Rule" id="MF_00917"/>
    </source>
</evidence>
<feature type="binding site" evidence="9">
    <location>
        <begin position="48"/>
        <end position="50"/>
    </location>
    <ligand>
        <name>S-adenosyl-L-methionine</name>
        <dbReference type="ChEBI" id="CHEBI:59789"/>
    </ligand>
</feature>
<dbReference type="Pfam" id="PF04055">
    <property type="entry name" value="Radical_SAM"/>
    <property type="match status" value="1"/>
</dbReference>
<dbReference type="NCBIfam" id="TIGR04508">
    <property type="entry name" value="queE_Cx14CxxC"/>
    <property type="match status" value="1"/>
</dbReference>
<keyword evidence="4 9" id="KW-0671">Queuosine biosynthesis</keyword>
<feature type="binding site" evidence="9">
    <location>
        <position position="31"/>
    </location>
    <ligand>
        <name>[4Fe-4S] cluster</name>
        <dbReference type="ChEBI" id="CHEBI:49883"/>
        <note>4Fe-4S-S-AdoMet</note>
    </ligand>
</feature>
<feature type="binding site" evidence="9">
    <location>
        <position position="49"/>
    </location>
    <ligand>
        <name>[4Fe-4S] cluster</name>
        <dbReference type="ChEBI" id="CHEBI:49883"/>
        <note>4Fe-4S-S-AdoMet</note>
    </ligand>
</feature>
<feature type="binding site" evidence="9">
    <location>
        <begin position="12"/>
        <end position="14"/>
    </location>
    <ligand>
        <name>substrate</name>
    </ligand>
</feature>
<dbReference type="Gene3D" id="3.20.20.70">
    <property type="entry name" value="Aldolase class I"/>
    <property type="match status" value="1"/>
</dbReference>
<keyword evidence="8 9" id="KW-0456">Lyase</keyword>
<comment type="cofactor">
    <cofactor evidence="9">
        <name>[4Fe-4S] cluster</name>
        <dbReference type="ChEBI" id="CHEBI:49883"/>
    </cofactor>
    <text evidence="9">Binds 1 [4Fe-4S] cluster. The cluster is coordinated with 3 cysteines and an exchangeable S-adenosyl-L-methionine.</text>
</comment>
<feature type="binding site" evidence="9">
    <location>
        <begin position="132"/>
        <end position="134"/>
    </location>
    <ligand>
        <name>S-adenosyl-L-methionine</name>
        <dbReference type="ChEBI" id="CHEBI:59789"/>
    </ligand>
</feature>
<dbReference type="PANTHER" id="PTHR42836">
    <property type="entry name" value="7-CARBOXY-7-DEAZAGUANINE SYNTHASE"/>
    <property type="match status" value="1"/>
</dbReference>
<keyword evidence="5 9" id="KW-0460">Magnesium</keyword>
<dbReference type="GO" id="GO:1904047">
    <property type="term" value="F:S-adenosyl-L-methionine binding"/>
    <property type="evidence" value="ECO:0007669"/>
    <property type="project" value="UniProtKB-UniRule"/>
</dbReference>
<organism evidence="11 12">
    <name type="scientific">SAR86 cluster bacterium</name>
    <dbReference type="NCBI Taxonomy" id="2030880"/>
    <lineage>
        <taxon>Bacteria</taxon>
        <taxon>Pseudomonadati</taxon>
        <taxon>Pseudomonadota</taxon>
        <taxon>Gammaproteobacteria</taxon>
        <taxon>SAR86 cluster</taxon>
    </lineage>
</organism>
<comment type="cofactor">
    <cofactor evidence="9">
        <name>S-adenosyl-L-methionine</name>
        <dbReference type="ChEBI" id="CHEBI:59789"/>
    </cofactor>
    <text evidence="9">Binds 1 S-adenosyl-L-methionine per subunit.</text>
</comment>
<evidence type="ECO:0000256" key="1">
    <source>
        <dbReference type="ARBA" id="ARBA00022485"/>
    </source>
</evidence>
<keyword evidence="1 9" id="KW-0004">4Fe-4S</keyword>
<dbReference type="AlphaFoldDB" id="A0A520MZC8"/>
<keyword evidence="7 9" id="KW-0411">Iron-sulfur</keyword>
<comment type="similarity">
    <text evidence="9">Belongs to the radical SAM superfamily. 7-carboxy-7-deazaguanine synthase family.</text>
</comment>
<feature type="binding site" evidence="9">
    <location>
        <position position="27"/>
    </location>
    <ligand>
        <name>substrate</name>
    </ligand>
</feature>
<keyword evidence="6 9" id="KW-0408">Iron</keyword>
<dbReference type="InterPro" id="IPR007197">
    <property type="entry name" value="rSAM"/>
</dbReference>
<dbReference type="SFLD" id="SFLDF00376">
    <property type="entry name" value="7-carboxy-7-deazaguanine_synth"/>
    <property type="match status" value="1"/>
</dbReference>
<dbReference type="EC" id="4.3.99.3" evidence="9"/>
<gene>
    <name evidence="9 11" type="primary">queE</name>
    <name evidence="11" type="ORF">EVA92_02170</name>
</gene>
<comment type="caution">
    <text evidence="11">The sequence shown here is derived from an EMBL/GenBank/DDBJ whole genome shotgun (WGS) entry which is preliminary data.</text>
</comment>
<name>A0A520MZC8_9GAMM</name>
<dbReference type="PIRSF" id="PIRSF000370">
    <property type="entry name" value="QueE"/>
    <property type="match status" value="1"/>
</dbReference>
<evidence type="ECO:0000256" key="8">
    <source>
        <dbReference type="ARBA" id="ARBA00023239"/>
    </source>
</evidence>
<dbReference type="GO" id="GO:0051539">
    <property type="term" value="F:4 iron, 4 sulfur cluster binding"/>
    <property type="evidence" value="ECO:0007669"/>
    <property type="project" value="UniProtKB-UniRule"/>
</dbReference>
<dbReference type="InterPro" id="IPR058240">
    <property type="entry name" value="rSAM_sf"/>
</dbReference>
<dbReference type="HAMAP" id="MF_00917">
    <property type="entry name" value="QueE"/>
    <property type="match status" value="1"/>
</dbReference>
<dbReference type="Proteomes" id="UP000315825">
    <property type="component" value="Unassembled WGS sequence"/>
</dbReference>
<dbReference type="SUPFAM" id="SSF102114">
    <property type="entry name" value="Radical SAM enzymes"/>
    <property type="match status" value="1"/>
</dbReference>